<accession>A0ABQ0VHS2</accession>
<protein>
    <submittedName>
        <fullName evidence="1">Uncharacterized protein</fullName>
    </submittedName>
</protein>
<evidence type="ECO:0000313" key="1">
    <source>
        <dbReference type="EMBL" id="GEL81473.1"/>
    </source>
</evidence>
<sequence>MYGHYGTTGFLCSFFSYDNFSNLLHEMDEAEIFRIADTFTSRLFFPQNIFPSALGTHPKITVT</sequence>
<gene>
    <name evidence="1" type="ORF">EMU01_26170</name>
</gene>
<dbReference type="EMBL" id="BJWA01000026">
    <property type="protein sequence ID" value="GEL81473.1"/>
    <property type="molecule type" value="Genomic_DNA"/>
</dbReference>
<keyword evidence="2" id="KW-1185">Reference proteome</keyword>
<name>A0ABQ0VHS2_ENTMU</name>
<reference evidence="1 2" key="1">
    <citation type="submission" date="2019-07" db="EMBL/GenBank/DDBJ databases">
        <title>Whole genome shotgun sequence of Enterococcus mundtii NBRC 100490.</title>
        <authorList>
            <person name="Hosoyama A."/>
            <person name="Uohara A."/>
            <person name="Ohji S."/>
            <person name="Ichikawa N."/>
        </authorList>
    </citation>
    <scope>NUCLEOTIDE SEQUENCE [LARGE SCALE GENOMIC DNA]</scope>
    <source>
        <strain evidence="1 2">NBRC 100490</strain>
    </source>
</reference>
<dbReference type="Proteomes" id="UP000321175">
    <property type="component" value="Unassembled WGS sequence"/>
</dbReference>
<organism evidence="1 2">
    <name type="scientific">Enterococcus mundtii</name>
    <dbReference type="NCBI Taxonomy" id="53346"/>
    <lineage>
        <taxon>Bacteria</taxon>
        <taxon>Bacillati</taxon>
        <taxon>Bacillota</taxon>
        <taxon>Bacilli</taxon>
        <taxon>Lactobacillales</taxon>
        <taxon>Enterococcaceae</taxon>
        <taxon>Enterococcus</taxon>
    </lineage>
</organism>
<proteinExistence type="predicted"/>
<evidence type="ECO:0000313" key="2">
    <source>
        <dbReference type="Proteomes" id="UP000321175"/>
    </source>
</evidence>
<comment type="caution">
    <text evidence="1">The sequence shown here is derived from an EMBL/GenBank/DDBJ whole genome shotgun (WGS) entry which is preliminary data.</text>
</comment>